<dbReference type="Gene3D" id="3.20.20.450">
    <property type="entry name" value="EAL domain"/>
    <property type="match status" value="1"/>
</dbReference>
<sequence>MARSPRFTVWVPISGKSRVHFETGLATPRASSRESFTMNEDLDPFGRHAAHLLRAAQKYVSDIDDQLIAAFQRGLFRHAGPEDVITLLTPEQFAHTQTRPLTQLRHLLDPDLDRDIHEQEAIATGQIYSFLGIKTSWLVDSYALYLERLLQRLGPWIGAPDKRVRIRSAVTMRVMANLHAQIHGREVLARAEQEAVARISGLLQGAMAFNDLVRQTLNHLTTLPGMVAGTFARPDSRGDIQYEIVVGETMERHAPSLIAHNLVPTIRDDDPRGLGPSGRAWRSNQIQQALVIASDHTFAPWHEYARKLGYVSQATIPLADRAGCPRALLTLYHSWPGYFSVPRRINLLTHIRAGLETVIAQGAASGHVISHPARIAYRETLSRGDLVMLYQPIIDLRSGGLAKVEALARLDRHDGSYATPADFLAAFGEHELRQLFALGLRQALRDLRDWQDHGLVTSVAINLPTQAFVDDEYLRIAGDILRDSAIEPERITLELLENGEIDNKQARTKLLPQWKALGVQLAQDDLGSGYSSLIRMEQLGVDDVKIDHGLVRAAAQAPHKALRFIYHLTHLAHDVGIRVTVEGLETDGLIEVAAILGADFGQGYAIARPMTANHIRRWRHAPLAIEPRHPRTALGAYAAMILRNALMILAGTRSEFLRAVLSEPSGLAYYLQAHDLDDTPLGRAHARLLDCAQAGADSAGYGDAHQAVEALLRAHIMTEASMVPASRSRSAARQGASRRQAAQTTRRGATARTNPQLRQGRRSARPS</sequence>
<accession>A0A368HLQ5</accession>
<protein>
    <recommendedName>
        <fullName evidence="2">EAL domain-containing protein</fullName>
    </recommendedName>
</protein>
<dbReference type="AlphaFoldDB" id="A0A368HLQ5"/>
<dbReference type="InterPro" id="IPR050706">
    <property type="entry name" value="Cyclic-di-GMP_PDE-like"/>
</dbReference>
<comment type="caution">
    <text evidence="3">The sequence shown here is derived from an EMBL/GenBank/DDBJ whole genome shotgun (WGS) entry which is preliminary data.</text>
</comment>
<dbReference type="GO" id="GO:0020037">
    <property type="term" value="F:heme binding"/>
    <property type="evidence" value="ECO:0007669"/>
    <property type="project" value="InterPro"/>
</dbReference>
<dbReference type="OrthoDB" id="23692at2"/>
<dbReference type="CDD" id="cd01948">
    <property type="entry name" value="EAL"/>
    <property type="match status" value="1"/>
</dbReference>
<keyword evidence="4" id="KW-1185">Reference proteome</keyword>
<dbReference type="GO" id="GO:0019825">
    <property type="term" value="F:oxygen binding"/>
    <property type="evidence" value="ECO:0007669"/>
    <property type="project" value="InterPro"/>
</dbReference>
<proteinExistence type="predicted"/>
<dbReference type="Proteomes" id="UP000253250">
    <property type="component" value="Unassembled WGS sequence"/>
</dbReference>
<dbReference type="Gene3D" id="3.30.450.40">
    <property type="match status" value="1"/>
</dbReference>
<reference evidence="3 4" key="1">
    <citation type="submission" date="2018-02" db="EMBL/GenBank/DDBJ databases">
        <title>Insights into the biology of acidophilic members of the Acidiferrobacteraceae family derived from comparative genomic analyses.</title>
        <authorList>
            <person name="Issotta F."/>
            <person name="Thyssen C."/>
            <person name="Mena C."/>
            <person name="Moya A."/>
            <person name="Bellenberg S."/>
            <person name="Sproer C."/>
            <person name="Covarrubias P.C."/>
            <person name="Sand W."/>
            <person name="Quatrini R."/>
            <person name="Vera M."/>
        </authorList>
    </citation>
    <scope>NUCLEOTIDE SEQUENCE [LARGE SCALE GENOMIC DNA]</scope>
    <source>
        <strain evidence="4">m-1</strain>
    </source>
</reference>
<name>A0A368HLQ5_9GAMM</name>
<dbReference type="EMBL" id="PSYR01000001">
    <property type="protein sequence ID" value="RCN58965.1"/>
    <property type="molecule type" value="Genomic_DNA"/>
</dbReference>
<dbReference type="InterPro" id="IPR012292">
    <property type="entry name" value="Globin/Proto"/>
</dbReference>
<organism evidence="3 4">
    <name type="scientific">Acidiferrobacter thiooxydans</name>
    <dbReference type="NCBI Taxonomy" id="163359"/>
    <lineage>
        <taxon>Bacteria</taxon>
        <taxon>Pseudomonadati</taxon>
        <taxon>Pseudomonadota</taxon>
        <taxon>Gammaproteobacteria</taxon>
        <taxon>Acidiferrobacterales</taxon>
        <taxon>Acidiferrobacteraceae</taxon>
        <taxon>Acidiferrobacter</taxon>
    </lineage>
</organism>
<dbReference type="InterPro" id="IPR029016">
    <property type="entry name" value="GAF-like_dom_sf"/>
</dbReference>
<dbReference type="SMART" id="SM00052">
    <property type="entry name" value="EAL"/>
    <property type="match status" value="1"/>
</dbReference>
<feature type="region of interest" description="Disordered" evidence="1">
    <location>
        <begin position="722"/>
        <end position="767"/>
    </location>
</feature>
<dbReference type="SUPFAM" id="SSF141868">
    <property type="entry name" value="EAL domain-like"/>
    <property type="match status" value="1"/>
</dbReference>
<evidence type="ECO:0000313" key="3">
    <source>
        <dbReference type="EMBL" id="RCN58965.1"/>
    </source>
</evidence>
<dbReference type="Pfam" id="PF00563">
    <property type="entry name" value="EAL"/>
    <property type="match status" value="1"/>
</dbReference>
<dbReference type="InterPro" id="IPR035919">
    <property type="entry name" value="EAL_sf"/>
</dbReference>
<evidence type="ECO:0000259" key="2">
    <source>
        <dbReference type="PROSITE" id="PS50883"/>
    </source>
</evidence>
<dbReference type="PANTHER" id="PTHR33121">
    <property type="entry name" value="CYCLIC DI-GMP PHOSPHODIESTERASE PDEF"/>
    <property type="match status" value="1"/>
</dbReference>
<evidence type="ECO:0000256" key="1">
    <source>
        <dbReference type="SAM" id="MobiDB-lite"/>
    </source>
</evidence>
<evidence type="ECO:0000313" key="4">
    <source>
        <dbReference type="Proteomes" id="UP000253250"/>
    </source>
</evidence>
<dbReference type="GO" id="GO:0071111">
    <property type="term" value="F:cyclic-guanylate-specific phosphodiesterase activity"/>
    <property type="evidence" value="ECO:0007669"/>
    <property type="project" value="InterPro"/>
</dbReference>
<feature type="compositionally biased region" description="Low complexity" evidence="1">
    <location>
        <begin position="725"/>
        <end position="753"/>
    </location>
</feature>
<dbReference type="Gene3D" id="1.10.490.10">
    <property type="entry name" value="Globins"/>
    <property type="match status" value="1"/>
</dbReference>
<gene>
    <name evidence="3" type="ORF">C4900_04220</name>
</gene>
<dbReference type="InterPro" id="IPR001633">
    <property type="entry name" value="EAL_dom"/>
</dbReference>
<dbReference type="PANTHER" id="PTHR33121:SF79">
    <property type="entry name" value="CYCLIC DI-GMP PHOSPHODIESTERASE PDED-RELATED"/>
    <property type="match status" value="1"/>
</dbReference>
<feature type="domain" description="EAL" evidence="2">
    <location>
        <begin position="370"/>
        <end position="623"/>
    </location>
</feature>
<dbReference type="SUPFAM" id="SSF55781">
    <property type="entry name" value="GAF domain-like"/>
    <property type="match status" value="1"/>
</dbReference>
<dbReference type="PROSITE" id="PS50883">
    <property type="entry name" value="EAL"/>
    <property type="match status" value="1"/>
</dbReference>